<organism evidence="2 3">
    <name type="scientific">Prorocentrum cordatum</name>
    <dbReference type="NCBI Taxonomy" id="2364126"/>
    <lineage>
        <taxon>Eukaryota</taxon>
        <taxon>Sar</taxon>
        <taxon>Alveolata</taxon>
        <taxon>Dinophyceae</taxon>
        <taxon>Prorocentrales</taxon>
        <taxon>Prorocentraceae</taxon>
        <taxon>Prorocentrum</taxon>
    </lineage>
</organism>
<comment type="caution">
    <text evidence="2">The sequence shown here is derived from an EMBL/GenBank/DDBJ whole genome shotgun (WGS) entry which is preliminary data.</text>
</comment>
<feature type="region of interest" description="Disordered" evidence="1">
    <location>
        <begin position="1"/>
        <end position="144"/>
    </location>
</feature>
<feature type="compositionally biased region" description="Basic and acidic residues" evidence="1">
    <location>
        <begin position="64"/>
        <end position="80"/>
    </location>
</feature>
<evidence type="ECO:0000256" key="1">
    <source>
        <dbReference type="SAM" id="MobiDB-lite"/>
    </source>
</evidence>
<evidence type="ECO:0000313" key="3">
    <source>
        <dbReference type="Proteomes" id="UP001189429"/>
    </source>
</evidence>
<accession>A0ABN9TKE5</accession>
<feature type="non-terminal residue" evidence="2">
    <location>
        <position position="1"/>
    </location>
</feature>
<reference evidence="2" key="1">
    <citation type="submission" date="2023-10" db="EMBL/GenBank/DDBJ databases">
        <authorList>
            <person name="Chen Y."/>
            <person name="Shah S."/>
            <person name="Dougan E. K."/>
            <person name="Thang M."/>
            <person name="Chan C."/>
        </authorList>
    </citation>
    <scope>NUCLEOTIDE SEQUENCE [LARGE SCALE GENOMIC DNA]</scope>
</reference>
<gene>
    <name evidence="2" type="ORF">PCOR1329_LOCUS39862</name>
</gene>
<name>A0ABN9TKE5_9DINO</name>
<dbReference type="Proteomes" id="UP001189429">
    <property type="component" value="Unassembled WGS sequence"/>
</dbReference>
<protein>
    <submittedName>
        <fullName evidence="2">Uncharacterized protein</fullName>
    </submittedName>
</protein>
<sequence>LRMSPLFSAADGGDREGSASRPAGSRRTWGRARGAALSETKNKHGAERTGPPLWGTAWGAGPQRGERGGPRRRSLCDSARRHTGGTRAISAASVRRGQHEEVLEEEEEAGEKKRRRRRRRASTPGAGVALDRPSIGPPSVPKHERRLTNYEYSFGAGTRSTYPYRSARLYAGRPRVTPR</sequence>
<feature type="compositionally biased region" description="Basic residues" evidence="1">
    <location>
        <begin position="112"/>
        <end position="121"/>
    </location>
</feature>
<dbReference type="EMBL" id="CAUYUJ010014815">
    <property type="protein sequence ID" value="CAK0846319.1"/>
    <property type="molecule type" value="Genomic_DNA"/>
</dbReference>
<evidence type="ECO:0000313" key="2">
    <source>
        <dbReference type="EMBL" id="CAK0846319.1"/>
    </source>
</evidence>
<keyword evidence="3" id="KW-1185">Reference proteome</keyword>
<proteinExistence type="predicted"/>